<feature type="transmembrane region" description="Helical" evidence="6">
    <location>
        <begin position="7"/>
        <end position="32"/>
    </location>
</feature>
<evidence type="ECO:0000256" key="3">
    <source>
        <dbReference type="ARBA" id="ARBA00022989"/>
    </source>
</evidence>
<keyword evidence="4 6" id="KW-0472">Membrane</keyword>
<proteinExistence type="predicted"/>
<feature type="region of interest" description="Disordered" evidence="5">
    <location>
        <begin position="511"/>
        <end position="533"/>
    </location>
</feature>
<dbReference type="InterPro" id="IPR020846">
    <property type="entry name" value="MFS_dom"/>
</dbReference>
<dbReference type="Pfam" id="PF07690">
    <property type="entry name" value="MFS_1"/>
    <property type="match status" value="1"/>
</dbReference>
<protein>
    <recommendedName>
        <fullName evidence="7">Major facilitator superfamily (MFS) profile domain-containing protein</fullName>
    </recommendedName>
</protein>
<evidence type="ECO:0000313" key="8">
    <source>
        <dbReference type="EMBL" id="KAG7463634.1"/>
    </source>
</evidence>
<organism evidence="8 9">
    <name type="scientific">Megalops atlanticus</name>
    <name type="common">Tarpon</name>
    <name type="synonym">Clupea gigantea</name>
    <dbReference type="NCBI Taxonomy" id="7932"/>
    <lineage>
        <taxon>Eukaryota</taxon>
        <taxon>Metazoa</taxon>
        <taxon>Chordata</taxon>
        <taxon>Craniata</taxon>
        <taxon>Vertebrata</taxon>
        <taxon>Euteleostomi</taxon>
        <taxon>Actinopterygii</taxon>
        <taxon>Neopterygii</taxon>
        <taxon>Teleostei</taxon>
        <taxon>Elopiformes</taxon>
        <taxon>Megalopidae</taxon>
        <taxon>Megalops</taxon>
    </lineage>
</organism>
<evidence type="ECO:0000256" key="2">
    <source>
        <dbReference type="ARBA" id="ARBA00022692"/>
    </source>
</evidence>
<keyword evidence="2 6" id="KW-0812">Transmembrane</keyword>
<evidence type="ECO:0000256" key="6">
    <source>
        <dbReference type="SAM" id="Phobius"/>
    </source>
</evidence>
<evidence type="ECO:0000313" key="9">
    <source>
        <dbReference type="Proteomes" id="UP001046870"/>
    </source>
</evidence>
<evidence type="ECO:0000256" key="1">
    <source>
        <dbReference type="ARBA" id="ARBA00004141"/>
    </source>
</evidence>
<dbReference type="GO" id="GO:0022857">
    <property type="term" value="F:transmembrane transporter activity"/>
    <property type="evidence" value="ECO:0007669"/>
    <property type="project" value="InterPro"/>
</dbReference>
<evidence type="ECO:0000256" key="5">
    <source>
        <dbReference type="SAM" id="MobiDB-lite"/>
    </source>
</evidence>
<feature type="transmembrane region" description="Helical" evidence="6">
    <location>
        <begin position="209"/>
        <end position="227"/>
    </location>
</feature>
<evidence type="ECO:0000256" key="4">
    <source>
        <dbReference type="ARBA" id="ARBA00023136"/>
    </source>
</evidence>
<dbReference type="AlphaFoldDB" id="A0A9D3PRU1"/>
<dbReference type="Proteomes" id="UP001046870">
    <property type="component" value="Chromosome 15"/>
</dbReference>
<dbReference type="Gene3D" id="1.20.1250.20">
    <property type="entry name" value="MFS general substrate transporter like domains"/>
    <property type="match status" value="1"/>
</dbReference>
<dbReference type="PROSITE" id="PS50850">
    <property type="entry name" value="MFS"/>
    <property type="match status" value="1"/>
</dbReference>
<feature type="transmembrane region" description="Helical" evidence="6">
    <location>
        <begin position="147"/>
        <end position="169"/>
    </location>
</feature>
<dbReference type="GO" id="GO:0016020">
    <property type="term" value="C:membrane"/>
    <property type="evidence" value="ECO:0007669"/>
    <property type="project" value="UniProtKB-SubCell"/>
</dbReference>
<feature type="domain" description="Major facilitator superfamily (MFS) profile" evidence="7">
    <location>
        <begin position="9"/>
        <end position="470"/>
    </location>
</feature>
<name>A0A9D3PRU1_MEGAT</name>
<evidence type="ECO:0000259" key="7">
    <source>
        <dbReference type="PROSITE" id="PS50850"/>
    </source>
</evidence>
<dbReference type="InterPro" id="IPR011701">
    <property type="entry name" value="MFS"/>
</dbReference>
<keyword evidence="9" id="KW-1185">Reference proteome</keyword>
<feature type="transmembrane region" description="Helical" evidence="6">
    <location>
        <begin position="353"/>
        <end position="370"/>
    </location>
</feature>
<reference evidence="8" key="1">
    <citation type="submission" date="2021-01" db="EMBL/GenBank/DDBJ databases">
        <authorList>
            <person name="Zahm M."/>
            <person name="Roques C."/>
            <person name="Cabau C."/>
            <person name="Klopp C."/>
            <person name="Donnadieu C."/>
            <person name="Jouanno E."/>
            <person name="Lampietro C."/>
            <person name="Louis A."/>
            <person name="Herpin A."/>
            <person name="Echchiki A."/>
            <person name="Berthelot C."/>
            <person name="Parey E."/>
            <person name="Roest-Crollius H."/>
            <person name="Braasch I."/>
            <person name="Postlethwait J."/>
            <person name="Bobe J."/>
            <person name="Montfort J."/>
            <person name="Bouchez O."/>
            <person name="Begum T."/>
            <person name="Mejri S."/>
            <person name="Adams A."/>
            <person name="Chen W.-J."/>
            <person name="Guiguen Y."/>
        </authorList>
    </citation>
    <scope>NUCLEOTIDE SEQUENCE</scope>
    <source>
        <strain evidence="8">YG-15Mar2019-1</strain>
        <tissue evidence="8">Brain</tissue>
    </source>
</reference>
<accession>A0A9D3PRU1</accession>
<feature type="transmembrane region" description="Helical" evidence="6">
    <location>
        <begin position="442"/>
        <end position="465"/>
    </location>
</feature>
<dbReference type="OrthoDB" id="5296287at2759"/>
<sequence length="533" mass="58338">MGIYQVYLCFLLAFLLTLYIATETVLIALVGLEPQFQWDLPGQLNETLGNDPAFRHWLQEASQTEVHRHLHFNGSHTSIASEWLLVGDAAYKVSLASSVYFGGVLIGAVTFGRLSDRFGRKRIYITGLTLDAAFGVTSGLAPSYQLFAASRFLVGIMNGGVALVAFVLLNEYVGRPYWSLTGTLGSVFFAVGIVLYAILGYYILSWRCLALVVNLLAGFVLLLSLFIPESPRWLFSQGRLTEAEDVLALIGRRNGILGENTRVSLGPAERRGGRERAGALDLFRHPALLPRTLIMMHAWLVCSLLYYGLTLNVGNMGGNLYLNLALSGLAELPSYPVSFYLIGQKWSGRRRSLSGFVLVGGVACLIITFLPDKQDSGLFVVLNKLTLSLLGKTAVSAAFSIVFIYTTELYPTVLRNTGMGVCSMASRVGGLLAPFIPSLERVQLALPFVVLAAAGISAGILSLFLPETLHQTLPESLSDLERPSWGVSYQRLKGGAMPLGSAEDLCEWKWESGEEEDEEEELFSPTEQISLRR</sequence>
<dbReference type="SUPFAM" id="SSF103473">
    <property type="entry name" value="MFS general substrate transporter"/>
    <property type="match status" value="1"/>
</dbReference>
<dbReference type="PANTHER" id="PTHR24064">
    <property type="entry name" value="SOLUTE CARRIER FAMILY 22 MEMBER"/>
    <property type="match status" value="1"/>
</dbReference>
<keyword evidence="3 6" id="KW-1133">Transmembrane helix</keyword>
<dbReference type="InterPro" id="IPR036259">
    <property type="entry name" value="MFS_trans_sf"/>
</dbReference>
<comment type="caution">
    <text evidence="8">The sequence shown here is derived from an EMBL/GenBank/DDBJ whole genome shotgun (WGS) entry which is preliminary data.</text>
</comment>
<feature type="compositionally biased region" description="Acidic residues" evidence="5">
    <location>
        <begin position="513"/>
        <end position="522"/>
    </location>
</feature>
<comment type="subcellular location">
    <subcellularLocation>
        <location evidence="1">Membrane</location>
        <topology evidence="1">Multi-pass membrane protein</topology>
    </subcellularLocation>
</comment>
<gene>
    <name evidence="8" type="ORF">MATL_G00178740</name>
</gene>
<feature type="transmembrane region" description="Helical" evidence="6">
    <location>
        <begin position="181"/>
        <end position="203"/>
    </location>
</feature>
<feature type="transmembrane region" description="Helical" evidence="6">
    <location>
        <begin position="385"/>
        <end position="405"/>
    </location>
</feature>
<dbReference type="EMBL" id="JAFDVH010000015">
    <property type="protein sequence ID" value="KAG7463634.1"/>
    <property type="molecule type" value="Genomic_DNA"/>
</dbReference>
<feature type="transmembrane region" description="Helical" evidence="6">
    <location>
        <begin position="89"/>
        <end position="111"/>
    </location>
</feature>
<feature type="transmembrane region" description="Helical" evidence="6">
    <location>
        <begin position="292"/>
        <end position="309"/>
    </location>
</feature>